<comment type="caution">
    <text evidence="2">The sequence shown here is derived from an EMBL/GenBank/DDBJ whole genome shotgun (WGS) entry which is preliminary data.</text>
</comment>
<protein>
    <submittedName>
        <fullName evidence="2">MSHA biogenesis protein MshP</fullName>
    </submittedName>
</protein>
<feature type="transmembrane region" description="Helical" evidence="1">
    <location>
        <begin position="21"/>
        <end position="42"/>
    </location>
</feature>
<name>A0ABT5FDF7_9GAMM</name>
<keyword evidence="3" id="KW-1185">Reference proteome</keyword>
<keyword evidence="1" id="KW-0812">Transmembrane</keyword>
<keyword evidence="1" id="KW-1133">Transmembrane helix</keyword>
<evidence type="ECO:0000313" key="2">
    <source>
        <dbReference type="EMBL" id="MDC2889578.1"/>
    </source>
</evidence>
<dbReference type="EMBL" id="JAQOMS010000002">
    <property type="protein sequence ID" value="MDC2889578.1"/>
    <property type="molecule type" value="Genomic_DNA"/>
</dbReference>
<reference evidence="2 3" key="1">
    <citation type="submission" date="2023-01" db="EMBL/GenBank/DDBJ databases">
        <title>Psychrosphaera sp. nov., isolated from marine algae.</title>
        <authorList>
            <person name="Bayburt H."/>
            <person name="Choi B.J."/>
            <person name="Kim J.M."/>
            <person name="Choi D.G."/>
            <person name="Jeon C.O."/>
        </authorList>
    </citation>
    <scope>NUCLEOTIDE SEQUENCE [LARGE SCALE GENOMIC DNA]</scope>
    <source>
        <strain evidence="2 3">G1-22</strain>
    </source>
</reference>
<gene>
    <name evidence="2" type="ORF">PN838_13355</name>
</gene>
<evidence type="ECO:0000256" key="1">
    <source>
        <dbReference type="SAM" id="Phobius"/>
    </source>
</evidence>
<dbReference type="RefSeq" id="WP_215963243.1">
    <property type="nucleotide sequence ID" value="NZ_JAQOMS010000002.1"/>
</dbReference>
<keyword evidence="1" id="KW-0472">Membrane</keyword>
<proteinExistence type="predicted"/>
<organism evidence="2 3">
    <name type="scientific">Psychrosphaera algicola</name>
    <dbReference type="NCBI Taxonomy" id="3023714"/>
    <lineage>
        <taxon>Bacteria</taxon>
        <taxon>Pseudomonadati</taxon>
        <taxon>Pseudomonadota</taxon>
        <taxon>Gammaproteobacteria</taxon>
        <taxon>Alteromonadales</taxon>
        <taxon>Pseudoalteromonadaceae</taxon>
        <taxon>Psychrosphaera</taxon>
    </lineage>
</organism>
<accession>A0ABT5FDF7</accession>
<evidence type="ECO:0000313" key="3">
    <source>
        <dbReference type="Proteomes" id="UP001528411"/>
    </source>
</evidence>
<dbReference type="Proteomes" id="UP001528411">
    <property type="component" value="Unassembled WGS sequence"/>
</dbReference>
<sequence>MYPNRSVNMFTQKFGLAGKQLGSSLIIAVFIIVVMSLLAASLSRNISSSSAQVNNEVLGTRALFAAESGNEKALAQIFPTATGAVSSCVASQQMYLTTIGFGQCTVISTCTTQISGGVSYYYISSTGACKAGMSGNNSSPNSTDALCLSSDKVCVSRTVDVEAKAF</sequence>